<evidence type="ECO:0000313" key="3">
    <source>
        <dbReference type="Proteomes" id="UP000054166"/>
    </source>
</evidence>
<evidence type="ECO:0000256" key="1">
    <source>
        <dbReference type="SAM" id="MobiDB-lite"/>
    </source>
</evidence>
<name>A0A0C3CJT4_PILCF</name>
<dbReference type="Proteomes" id="UP000054166">
    <property type="component" value="Unassembled WGS sequence"/>
</dbReference>
<reference evidence="3" key="2">
    <citation type="submission" date="2015-01" db="EMBL/GenBank/DDBJ databases">
        <title>Evolutionary Origins and Diversification of the Mycorrhizal Mutualists.</title>
        <authorList>
            <consortium name="DOE Joint Genome Institute"/>
            <consortium name="Mycorrhizal Genomics Consortium"/>
            <person name="Kohler A."/>
            <person name="Kuo A."/>
            <person name="Nagy L.G."/>
            <person name="Floudas D."/>
            <person name="Copeland A."/>
            <person name="Barry K.W."/>
            <person name="Cichocki N."/>
            <person name="Veneault-Fourrey C."/>
            <person name="LaButti K."/>
            <person name="Lindquist E.A."/>
            <person name="Lipzen A."/>
            <person name="Lundell T."/>
            <person name="Morin E."/>
            <person name="Murat C."/>
            <person name="Riley R."/>
            <person name="Ohm R."/>
            <person name="Sun H."/>
            <person name="Tunlid A."/>
            <person name="Henrissat B."/>
            <person name="Grigoriev I.V."/>
            <person name="Hibbett D.S."/>
            <person name="Martin F."/>
        </authorList>
    </citation>
    <scope>NUCLEOTIDE SEQUENCE [LARGE SCALE GENOMIC DNA]</scope>
    <source>
        <strain evidence="3">F 1598</strain>
    </source>
</reference>
<feature type="region of interest" description="Disordered" evidence="1">
    <location>
        <begin position="164"/>
        <end position="185"/>
    </location>
</feature>
<organism evidence="2 3">
    <name type="scientific">Piloderma croceum (strain F 1598)</name>
    <dbReference type="NCBI Taxonomy" id="765440"/>
    <lineage>
        <taxon>Eukaryota</taxon>
        <taxon>Fungi</taxon>
        <taxon>Dikarya</taxon>
        <taxon>Basidiomycota</taxon>
        <taxon>Agaricomycotina</taxon>
        <taxon>Agaricomycetes</taxon>
        <taxon>Agaricomycetidae</taxon>
        <taxon>Atheliales</taxon>
        <taxon>Atheliaceae</taxon>
        <taxon>Piloderma</taxon>
    </lineage>
</organism>
<accession>A0A0C3CJT4</accession>
<dbReference type="InParanoid" id="A0A0C3CJT4"/>
<proteinExistence type="predicted"/>
<keyword evidence="3" id="KW-1185">Reference proteome</keyword>
<gene>
    <name evidence="2" type="ORF">PILCRDRAFT_812792</name>
</gene>
<dbReference type="EMBL" id="KN832974">
    <property type="protein sequence ID" value="KIM89997.1"/>
    <property type="molecule type" value="Genomic_DNA"/>
</dbReference>
<dbReference type="HOGENOM" id="CLU_093921_0_0_1"/>
<dbReference type="OrthoDB" id="2793736at2759"/>
<dbReference type="AlphaFoldDB" id="A0A0C3CJT4"/>
<evidence type="ECO:0000313" key="2">
    <source>
        <dbReference type="EMBL" id="KIM89997.1"/>
    </source>
</evidence>
<feature type="region of interest" description="Disordered" evidence="1">
    <location>
        <begin position="198"/>
        <end position="246"/>
    </location>
</feature>
<protein>
    <submittedName>
        <fullName evidence="2">Uncharacterized protein</fullName>
    </submittedName>
</protein>
<sequence length="277" mass="31780">MHRTTAFGAVDLDTAAVDLARRLASLRRFLDAAHELLTISQYTFSQFKRHNRQIITLMEIARTTLTNAGIKLHLFTCCHSAMLPYKAVYYELLSILHHNRHNIDLNLRDRMSRLLFALSTRFVIVRKGDSSHLNWPADVDTWSRWRTKPSSDIRRRFRVSSSTRHEPERYASLMPPPDAFPPGRRELSIDLPLRGRSLRRDSQVSANATRVARTASPRRQSQLSFRADPAIENTPPSPSDLVGGVSRQRRSFGIFCTGKKSVMVRSAERKERAMSKR</sequence>
<reference evidence="2 3" key="1">
    <citation type="submission" date="2014-04" db="EMBL/GenBank/DDBJ databases">
        <authorList>
            <consortium name="DOE Joint Genome Institute"/>
            <person name="Kuo A."/>
            <person name="Tarkka M."/>
            <person name="Buscot F."/>
            <person name="Kohler A."/>
            <person name="Nagy L.G."/>
            <person name="Floudas D."/>
            <person name="Copeland A."/>
            <person name="Barry K.W."/>
            <person name="Cichocki N."/>
            <person name="Veneault-Fourrey C."/>
            <person name="LaButti K."/>
            <person name="Lindquist E.A."/>
            <person name="Lipzen A."/>
            <person name="Lundell T."/>
            <person name="Morin E."/>
            <person name="Murat C."/>
            <person name="Sun H."/>
            <person name="Tunlid A."/>
            <person name="Henrissat B."/>
            <person name="Grigoriev I.V."/>
            <person name="Hibbett D.S."/>
            <person name="Martin F."/>
            <person name="Nordberg H.P."/>
            <person name="Cantor M.N."/>
            <person name="Hua S.X."/>
        </authorList>
    </citation>
    <scope>NUCLEOTIDE SEQUENCE [LARGE SCALE GENOMIC DNA]</scope>
    <source>
        <strain evidence="2 3">F 1598</strain>
    </source>
</reference>